<reference evidence="2 3" key="1">
    <citation type="journal article" date="2013" name="Genome Biol.">
        <title>The genome sequence of the most widely cultivated cacao type and its use to identify candidate genes regulating pod color.</title>
        <authorList>
            <person name="Motamayor J.C."/>
            <person name="Mockaitis K."/>
            <person name="Schmutz J."/>
            <person name="Haiminen N."/>
            <person name="Iii D.L."/>
            <person name="Cornejo O."/>
            <person name="Findley S.D."/>
            <person name="Zheng P."/>
            <person name="Utro F."/>
            <person name="Royaert S."/>
            <person name="Saski C."/>
            <person name="Jenkins J."/>
            <person name="Podicheti R."/>
            <person name="Zhao M."/>
            <person name="Scheffler B.E."/>
            <person name="Stack J.C."/>
            <person name="Feltus F.A."/>
            <person name="Mustiga G.M."/>
            <person name="Amores F."/>
            <person name="Phillips W."/>
            <person name="Marelli J.P."/>
            <person name="May G.D."/>
            <person name="Shapiro H."/>
            <person name="Ma J."/>
            <person name="Bustamante C.D."/>
            <person name="Schnell R.J."/>
            <person name="Main D."/>
            <person name="Gilbert D."/>
            <person name="Parida L."/>
            <person name="Kuhn D.N."/>
        </authorList>
    </citation>
    <scope>NUCLEOTIDE SEQUENCE [LARGE SCALE GENOMIC DNA]</scope>
    <source>
        <strain evidence="3">cv. Matina 1-6</strain>
    </source>
</reference>
<accession>A0A061ED14</accession>
<evidence type="ECO:0000256" key="1">
    <source>
        <dbReference type="SAM" id="MobiDB-lite"/>
    </source>
</evidence>
<gene>
    <name evidence="2" type="ORF">TCM_016986</name>
</gene>
<evidence type="ECO:0000313" key="3">
    <source>
        <dbReference type="Proteomes" id="UP000026915"/>
    </source>
</evidence>
<keyword evidence="3" id="KW-1185">Reference proteome</keyword>
<sequence length="108" mass="12236">MTTDKCLLHPSSGGKGEEFPSGPGSLDNGKKGKTIGLHFAAGGIRACYECFNWRWDSNPFKCSGSFENQEKEKDMVTETWESFSPLLRNSLYLHHFQSKVRIFRSKTQ</sequence>
<name>A0A061ED14_THECC</name>
<feature type="region of interest" description="Disordered" evidence="1">
    <location>
        <begin position="1"/>
        <end position="28"/>
    </location>
</feature>
<dbReference type="Gramene" id="EOY02533">
    <property type="protein sequence ID" value="EOY02533"/>
    <property type="gene ID" value="TCM_016986"/>
</dbReference>
<protein>
    <submittedName>
        <fullName evidence="2">Uncharacterized protein</fullName>
    </submittedName>
</protein>
<dbReference type="EMBL" id="CM001882">
    <property type="protein sequence ID" value="EOY02533.1"/>
    <property type="molecule type" value="Genomic_DNA"/>
</dbReference>
<organism evidence="2 3">
    <name type="scientific">Theobroma cacao</name>
    <name type="common">Cacao</name>
    <name type="synonym">Cocoa</name>
    <dbReference type="NCBI Taxonomy" id="3641"/>
    <lineage>
        <taxon>Eukaryota</taxon>
        <taxon>Viridiplantae</taxon>
        <taxon>Streptophyta</taxon>
        <taxon>Embryophyta</taxon>
        <taxon>Tracheophyta</taxon>
        <taxon>Spermatophyta</taxon>
        <taxon>Magnoliopsida</taxon>
        <taxon>eudicotyledons</taxon>
        <taxon>Gunneridae</taxon>
        <taxon>Pentapetalae</taxon>
        <taxon>rosids</taxon>
        <taxon>malvids</taxon>
        <taxon>Malvales</taxon>
        <taxon>Malvaceae</taxon>
        <taxon>Byttnerioideae</taxon>
        <taxon>Theobroma</taxon>
    </lineage>
</organism>
<evidence type="ECO:0000313" key="2">
    <source>
        <dbReference type="EMBL" id="EOY02533.1"/>
    </source>
</evidence>
<dbReference type="InParanoid" id="A0A061ED14"/>
<dbReference type="AlphaFoldDB" id="A0A061ED14"/>
<proteinExistence type="predicted"/>
<dbReference type="Proteomes" id="UP000026915">
    <property type="component" value="Chromosome 4"/>
</dbReference>
<dbReference type="HOGENOM" id="CLU_2201819_0_0_1"/>